<reference evidence="2 3" key="2">
    <citation type="submission" date="2018-11" db="EMBL/GenBank/DDBJ databases">
        <authorList>
            <consortium name="Pathogen Informatics"/>
        </authorList>
    </citation>
    <scope>NUCLEOTIDE SEQUENCE [LARGE SCALE GENOMIC DNA]</scope>
</reference>
<name>A0A0R3TAC2_RODNA</name>
<organism evidence="4">
    <name type="scientific">Rodentolepis nana</name>
    <name type="common">Dwarf tapeworm</name>
    <name type="synonym">Hymenolepis nana</name>
    <dbReference type="NCBI Taxonomy" id="102285"/>
    <lineage>
        <taxon>Eukaryota</taxon>
        <taxon>Metazoa</taxon>
        <taxon>Spiralia</taxon>
        <taxon>Lophotrochozoa</taxon>
        <taxon>Platyhelminthes</taxon>
        <taxon>Cestoda</taxon>
        <taxon>Eucestoda</taxon>
        <taxon>Cyclophyllidea</taxon>
        <taxon>Hymenolepididae</taxon>
        <taxon>Rodentolepis</taxon>
    </lineage>
</organism>
<dbReference type="WBParaSite" id="HNAJ_0000401101-mRNA-1">
    <property type="protein sequence ID" value="HNAJ_0000401101-mRNA-1"/>
    <property type="gene ID" value="HNAJ_0000401101"/>
</dbReference>
<keyword evidence="3" id="KW-1185">Reference proteome</keyword>
<evidence type="ECO:0000313" key="3">
    <source>
        <dbReference type="Proteomes" id="UP000278807"/>
    </source>
</evidence>
<reference evidence="4" key="1">
    <citation type="submission" date="2017-02" db="UniProtKB">
        <authorList>
            <consortium name="WormBaseParasite"/>
        </authorList>
    </citation>
    <scope>IDENTIFICATION</scope>
</reference>
<evidence type="ECO:0000313" key="2">
    <source>
        <dbReference type="EMBL" id="VDN99868.1"/>
    </source>
</evidence>
<gene>
    <name evidence="2" type="ORF">HNAJ_LOCUS4009</name>
</gene>
<accession>A0A0R3TAC2</accession>
<feature type="region of interest" description="Disordered" evidence="1">
    <location>
        <begin position="93"/>
        <end position="113"/>
    </location>
</feature>
<proteinExistence type="predicted"/>
<dbReference type="AlphaFoldDB" id="A0A0R3TAC2"/>
<sequence length="128" mass="14875">MRRNLVRLVRECAQNKELGDSNSYDGSNKQSSAIFLLLKKAFSRKSSLVIEHRFNSYTTRALWSTIGIRVAADTVTQRLDDLTEPFQELKSRILASPPHRSKRRSFSPRRRQSSWRNGAAMCYYHRTP</sequence>
<feature type="compositionally biased region" description="Basic residues" evidence="1">
    <location>
        <begin position="99"/>
        <end position="113"/>
    </location>
</feature>
<dbReference type="Proteomes" id="UP000278807">
    <property type="component" value="Unassembled WGS sequence"/>
</dbReference>
<evidence type="ECO:0000256" key="1">
    <source>
        <dbReference type="SAM" id="MobiDB-lite"/>
    </source>
</evidence>
<protein>
    <submittedName>
        <fullName evidence="4">RUN domain-containing protein</fullName>
    </submittedName>
</protein>
<dbReference type="EMBL" id="UZAE01002580">
    <property type="protein sequence ID" value="VDN99868.1"/>
    <property type="molecule type" value="Genomic_DNA"/>
</dbReference>
<evidence type="ECO:0000313" key="4">
    <source>
        <dbReference type="WBParaSite" id="HNAJ_0000401101-mRNA-1"/>
    </source>
</evidence>